<accession>A0A1S7LIX0</accession>
<evidence type="ECO:0008006" key="2">
    <source>
        <dbReference type="Google" id="ProtNLM"/>
    </source>
</evidence>
<name>A0A1S7LIX0_MAGMO</name>
<gene>
    <name evidence="1" type="ORF">MAGMO_1861</name>
</gene>
<proteinExistence type="predicted"/>
<organism evidence="1">
    <name type="scientific">Magnetococcus massalia (strain MO-1)</name>
    <dbReference type="NCBI Taxonomy" id="451514"/>
    <lineage>
        <taxon>Bacteria</taxon>
        <taxon>Pseudomonadati</taxon>
        <taxon>Pseudomonadota</taxon>
        <taxon>Magnetococcia</taxon>
        <taxon>Magnetococcales</taxon>
        <taxon>Magnetococcaceae</taxon>
        <taxon>Magnetococcus</taxon>
    </lineage>
</organism>
<evidence type="ECO:0000313" key="1">
    <source>
        <dbReference type="EMBL" id="CRH06037.1"/>
    </source>
</evidence>
<sequence length="95" mass="10687">MKASDLKKRLKKDRPMTSVTIRMPEDVVDDLKRVAPMLGFNGYQPLIRHYVGQALRSDLEKLDNGPVNDLVESLKRHGVDESVINQAIAEIGHAH</sequence>
<reference evidence="1" key="1">
    <citation type="submission" date="2015-04" db="EMBL/GenBank/DDBJ databases">
        <authorList>
            <person name="Syromyatnikov M.Y."/>
            <person name="Popov V.N."/>
        </authorList>
    </citation>
    <scope>NUCLEOTIDE SEQUENCE</scope>
    <source>
        <strain evidence="1">MO-1</strain>
    </source>
</reference>
<dbReference type="EMBL" id="LO017727">
    <property type="protein sequence ID" value="CRH06037.1"/>
    <property type="molecule type" value="Genomic_DNA"/>
</dbReference>
<protein>
    <recommendedName>
        <fullName evidence="2">CopG family transcriptional regulator</fullName>
    </recommendedName>
</protein>
<dbReference type="AlphaFoldDB" id="A0A1S7LIX0"/>